<name>A0A0D1YT11_9EURO</name>
<dbReference type="PANTHER" id="PTHR11895">
    <property type="entry name" value="TRANSAMIDASE"/>
    <property type="match status" value="1"/>
</dbReference>
<reference evidence="2 3" key="1">
    <citation type="submission" date="2015-01" db="EMBL/GenBank/DDBJ databases">
        <title>The Genome Sequence of Exophiala sideris CBS121828.</title>
        <authorList>
            <consortium name="The Broad Institute Genomics Platform"/>
            <person name="Cuomo C."/>
            <person name="de Hoog S."/>
            <person name="Gorbushina A."/>
            <person name="Stielow B."/>
            <person name="Teixiera M."/>
            <person name="Abouelleil A."/>
            <person name="Chapman S.B."/>
            <person name="Priest M."/>
            <person name="Young S.K."/>
            <person name="Wortman J."/>
            <person name="Nusbaum C."/>
            <person name="Birren B."/>
        </authorList>
    </citation>
    <scope>NUCLEOTIDE SEQUENCE [LARGE SCALE GENOMIC DNA]</scope>
    <source>
        <strain evidence="2 3">CBS 121828</strain>
    </source>
</reference>
<sequence length="561" mass="59298">MSVVSLTEGGKSSITSDLLRRIATAYNINFTSPDDEATYLLLLRSLESTFQAVSELPTYVSPQLAPQATHGGHRSYWKPPEESNPLNAWSHQCHLVSAEPSSSILATKTVAVKDNVSIAGLPTTLGTFPQLISQNSSYPVATIDATTISRLLKSGAIIKGTTTCETYGSGPLSYSAASGPVDNPWAAGYTCGGSSSGAAALVALSNARQASSTDFCEGVDIAIGTDQGGSVRIPAAYTGIYGFKPTFGLVPYTGIASGAPMVDHCGILARNLSDIAAVLEVVAGYDGLDPRMSPEAPLTDNVKNYTHILNEFMRRSHAISKSKTRLRIALIKESFRAPGLSREVAQVIKNTAHEGYSRAGATVSEISIPMHSLGSSIWTAATRLAVVESGIRGRPSDLSPQPLPHLRNRWPPDQEMYDLLTATNPGIMNLIFQGAYVDSTYSATTLSRVQGHCLELRAAYDKALEEHDILITPAAPTVAMKHPKVGAGFGGSVMEKIKLAVGSTNNTCPFNISGHPALTVPCGLGSVEGEPGTRLPVGIQLIGRRFEDDVVLNAASLLASF</sequence>
<dbReference type="SUPFAM" id="SSF75304">
    <property type="entry name" value="Amidase signature (AS) enzymes"/>
    <property type="match status" value="1"/>
</dbReference>
<feature type="domain" description="Amidase" evidence="1">
    <location>
        <begin position="104"/>
        <end position="552"/>
    </location>
</feature>
<dbReference type="Pfam" id="PF01425">
    <property type="entry name" value="Amidase"/>
    <property type="match status" value="1"/>
</dbReference>
<dbReference type="Gene3D" id="3.90.1300.10">
    <property type="entry name" value="Amidase signature (AS) domain"/>
    <property type="match status" value="1"/>
</dbReference>
<dbReference type="InterPro" id="IPR036928">
    <property type="entry name" value="AS_sf"/>
</dbReference>
<accession>A0A0D1YT11</accession>
<evidence type="ECO:0000313" key="2">
    <source>
        <dbReference type="EMBL" id="KIV84584.1"/>
    </source>
</evidence>
<dbReference type="InterPro" id="IPR023631">
    <property type="entry name" value="Amidase_dom"/>
</dbReference>
<protein>
    <recommendedName>
        <fullName evidence="1">Amidase domain-containing protein</fullName>
    </recommendedName>
</protein>
<dbReference type="PANTHER" id="PTHR11895:SF171">
    <property type="entry name" value="AMIDASE DOMAIN-CONTAINING PROTEIN"/>
    <property type="match status" value="1"/>
</dbReference>
<evidence type="ECO:0000313" key="3">
    <source>
        <dbReference type="Proteomes" id="UP000053599"/>
    </source>
</evidence>
<dbReference type="GO" id="GO:0003824">
    <property type="term" value="F:catalytic activity"/>
    <property type="evidence" value="ECO:0007669"/>
    <property type="project" value="InterPro"/>
</dbReference>
<proteinExistence type="predicted"/>
<dbReference type="HOGENOM" id="CLU_009600_18_0_1"/>
<dbReference type="OrthoDB" id="1879366at2759"/>
<dbReference type="EMBL" id="KN846951">
    <property type="protein sequence ID" value="KIV84584.1"/>
    <property type="molecule type" value="Genomic_DNA"/>
</dbReference>
<dbReference type="Proteomes" id="UP000053599">
    <property type="component" value="Unassembled WGS sequence"/>
</dbReference>
<gene>
    <name evidence="2" type="ORF">PV11_00357</name>
</gene>
<organism evidence="2 3">
    <name type="scientific">Exophiala sideris</name>
    <dbReference type="NCBI Taxonomy" id="1016849"/>
    <lineage>
        <taxon>Eukaryota</taxon>
        <taxon>Fungi</taxon>
        <taxon>Dikarya</taxon>
        <taxon>Ascomycota</taxon>
        <taxon>Pezizomycotina</taxon>
        <taxon>Eurotiomycetes</taxon>
        <taxon>Chaetothyriomycetidae</taxon>
        <taxon>Chaetothyriales</taxon>
        <taxon>Herpotrichiellaceae</taxon>
        <taxon>Exophiala</taxon>
    </lineage>
</organism>
<dbReference type="STRING" id="1016849.A0A0D1YT11"/>
<evidence type="ECO:0000259" key="1">
    <source>
        <dbReference type="Pfam" id="PF01425"/>
    </source>
</evidence>
<dbReference type="InterPro" id="IPR000120">
    <property type="entry name" value="Amidase"/>
</dbReference>
<dbReference type="AlphaFoldDB" id="A0A0D1YT11"/>